<dbReference type="RefSeq" id="WP_017457019.1">
    <property type="nucleotide sequence ID" value="NZ_FMUI01000003.1"/>
</dbReference>
<feature type="signal peptide" evidence="1">
    <location>
        <begin position="1"/>
        <end position="25"/>
    </location>
</feature>
<sequence length="264" mass="28305">MTTHTKQIVAATLTCLALLSSAAQAGNSPVQGEWLVEKAFINTETERTLNYQFNDDRLVGRFLSVTPQGISTSLPGGSNCQSPAMKESSSTLDAWVAATQSIPEKDAAKTYELGLDGSAKTLVENITCASGHFANGDAGSGASLAFVNQRLLLNWTDGTILLLTPVDKNSKPQASFDCAKAASAPEKAICGDRELASLDNSVARSYRSFRKEAVSLGNKDLENKLQSQQKAWLSQRNSCNSDVQCLKKSMNDRLEKLAHSLDGV</sequence>
<feature type="chain" id="PRO_5032718954" description="DUF1311 domain-containing protein" evidence="1">
    <location>
        <begin position="26"/>
        <end position="264"/>
    </location>
</feature>
<comment type="caution">
    <text evidence="2">The sequence shown here is derived from an EMBL/GenBank/DDBJ whole genome shotgun (WGS) entry which is preliminary data.</text>
</comment>
<protein>
    <recommendedName>
        <fullName evidence="4">DUF1311 domain-containing protein</fullName>
    </recommendedName>
</protein>
<accession>A0A1G4XUA6</accession>
<dbReference type="GeneID" id="23846756"/>
<gene>
    <name evidence="2" type="ORF">SAMN02927897_01456</name>
</gene>
<name>A0A1G4XUA6_9ENTR</name>
<evidence type="ECO:0008006" key="4">
    <source>
        <dbReference type="Google" id="ProtNLM"/>
    </source>
</evidence>
<evidence type="ECO:0000313" key="3">
    <source>
        <dbReference type="Proteomes" id="UP000183569"/>
    </source>
</evidence>
<proteinExistence type="predicted"/>
<evidence type="ECO:0000313" key="2">
    <source>
        <dbReference type="EMBL" id="SCX44789.1"/>
    </source>
</evidence>
<dbReference type="GO" id="GO:0005576">
    <property type="term" value="C:extracellular region"/>
    <property type="evidence" value="ECO:0007669"/>
    <property type="project" value="TreeGrafter"/>
</dbReference>
<dbReference type="PANTHER" id="PTHR37549">
    <property type="entry name" value="LIPOPROTEIN LPRI"/>
    <property type="match status" value="1"/>
</dbReference>
<dbReference type="AlphaFoldDB" id="A0A1G4XUA6"/>
<reference evidence="2 3" key="1">
    <citation type="submission" date="2016-10" db="EMBL/GenBank/DDBJ databases">
        <authorList>
            <person name="Varghese N."/>
            <person name="Submissions S."/>
        </authorList>
    </citation>
    <scope>NUCLEOTIDE SEQUENCE [LARGE SCALE GENOMIC DNA]</scope>
    <source>
        <strain evidence="2 3">CGMCC 1.12102</strain>
    </source>
</reference>
<dbReference type="EMBL" id="FMUI01000003">
    <property type="protein sequence ID" value="SCX44789.1"/>
    <property type="molecule type" value="Genomic_DNA"/>
</dbReference>
<keyword evidence="1" id="KW-0732">Signal</keyword>
<organism evidence="2 3">
    <name type="scientific">Kosakonia sacchari</name>
    <dbReference type="NCBI Taxonomy" id="1158459"/>
    <lineage>
        <taxon>Bacteria</taxon>
        <taxon>Pseudomonadati</taxon>
        <taxon>Pseudomonadota</taxon>
        <taxon>Gammaproteobacteria</taxon>
        <taxon>Enterobacterales</taxon>
        <taxon>Enterobacteriaceae</taxon>
        <taxon>Kosakonia</taxon>
    </lineage>
</organism>
<dbReference type="Proteomes" id="UP000183569">
    <property type="component" value="Unassembled WGS sequence"/>
</dbReference>
<dbReference type="Gene3D" id="1.20.1270.180">
    <property type="match status" value="1"/>
</dbReference>
<dbReference type="InterPro" id="IPR052755">
    <property type="entry name" value="Lysozyme_Inhibitor_LprI"/>
</dbReference>
<evidence type="ECO:0000256" key="1">
    <source>
        <dbReference type="SAM" id="SignalP"/>
    </source>
</evidence>
<dbReference type="PANTHER" id="PTHR37549:SF1">
    <property type="entry name" value="LIPOPROTEIN LPRI"/>
    <property type="match status" value="1"/>
</dbReference>